<gene>
    <name evidence="1" type="ORF">SE37_03295</name>
</gene>
<dbReference type="AlphaFoldDB" id="A0A0C1QM58"/>
<dbReference type="EMBL" id="JXBL01000001">
    <property type="protein sequence ID" value="KIE41722.1"/>
    <property type="molecule type" value="Genomic_DNA"/>
</dbReference>
<accession>A0A0C1QM58</accession>
<proteinExistence type="predicted"/>
<keyword evidence="2" id="KW-1185">Reference proteome</keyword>
<dbReference type="Proteomes" id="UP000031433">
    <property type="component" value="Unassembled WGS sequence"/>
</dbReference>
<reference evidence="1 2" key="1">
    <citation type="submission" date="2015-01" db="EMBL/GenBank/DDBJ databases">
        <title>Genome sequence of the anaerobic bacterium Geobacter soli GSS01, a dissimilatory Fe(III) reducer from soil.</title>
        <authorList>
            <person name="Yang G."/>
            <person name="Zhou S."/>
        </authorList>
    </citation>
    <scope>NUCLEOTIDE SEQUENCE [LARGE SCALE GENOMIC DNA]</scope>
    <source>
        <strain evidence="1 2">GSS01</strain>
    </source>
</reference>
<name>A0A0C1QM58_9BACT</name>
<protein>
    <recommendedName>
        <fullName evidence="3">DUF4258 domain-containing protein</fullName>
    </recommendedName>
</protein>
<dbReference type="InterPro" id="IPR025354">
    <property type="entry name" value="DUF4258"/>
</dbReference>
<evidence type="ECO:0008006" key="3">
    <source>
        <dbReference type="Google" id="ProtNLM"/>
    </source>
</evidence>
<comment type="caution">
    <text evidence="1">The sequence shown here is derived from an EMBL/GenBank/DDBJ whole genome shotgun (WGS) entry which is preliminary data.</text>
</comment>
<evidence type="ECO:0000313" key="1">
    <source>
        <dbReference type="EMBL" id="KIE41722.1"/>
    </source>
</evidence>
<evidence type="ECO:0000313" key="2">
    <source>
        <dbReference type="Proteomes" id="UP000031433"/>
    </source>
</evidence>
<dbReference type="Pfam" id="PF14076">
    <property type="entry name" value="DUF4258"/>
    <property type="match status" value="1"/>
</dbReference>
<organism evidence="1 2">
    <name type="scientific">Geobacter soli</name>
    <dbReference type="NCBI Taxonomy" id="1510391"/>
    <lineage>
        <taxon>Bacteria</taxon>
        <taxon>Pseudomonadati</taxon>
        <taxon>Thermodesulfobacteriota</taxon>
        <taxon>Desulfuromonadia</taxon>
        <taxon>Geobacterales</taxon>
        <taxon>Geobacteraceae</taxon>
        <taxon>Geobacter</taxon>
    </lineage>
</organism>
<dbReference type="RefSeq" id="WP_039643613.1">
    <property type="nucleotide sequence ID" value="NZ_JXBL01000001.1"/>
</dbReference>
<sequence>MDARKLQQAVVLGKISWQRHALTRMLERGISRQMVLTCLSDGDVIEVYEKDKPLPSILVLGFPAGDPLHVVAAYDETSGSCYVITVYRPDSRHFEADFKTRRLP</sequence>